<dbReference type="SUPFAM" id="SSF53098">
    <property type="entry name" value="Ribonuclease H-like"/>
    <property type="match status" value="1"/>
</dbReference>
<dbReference type="EnsemblFungi" id="PTTG_29720-t43_1">
    <property type="protein sequence ID" value="PTTG_29720-t43_1-p1"/>
    <property type="gene ID" value="PTTG_29720"/>
</dbReference>
<dbReference type="EMBL" id="ADAS02000789">
    <property type="protein sequence ID" value="OAV86815.1"/>
    <property type="molecule type" value="Genomic_DNA"/>
</dbReference>
<reference evidence="2" key="2">
    <citation type="submission" date="2016-05" db="EMBL/GenBank/DDBJ databases">
        <title>Comparative analysis highlights variable genome content of wheat rusts and divergence of the mating loci.</title>
        <authorList>
            <person name="Cuomo C.A."/>
            <person name="Bakkeren G."/>
            <person name="Szabo L."/>
            <person name="Khalil H."/>
            <person name="Joly D."/>
            <person name="Goldberg J."/>
            <person name="Young S."/>
            <person name="Zeng Q."/>
            <person name="Fellers J."/>
        </authorList>
    </citation>
    <scope>NUCLEOTIDE SEQUENCE [LARGE SCALE GENOMIC DNA]</scope>
    <source>
        <strain evidence="2">1-1 BBBD Race 1</strain>
    </source>
</reference>
<gene>
    <name evidence="2" type="ORF">PTTG_29720</name>
</gene>
<reference evidence="3 4" key="3">
    <citation type="journal article" date="2017" name="G3 (Bethesda)">
        <title>Comparative analysis highlights variable genome content of wheat rusts and divergence of the mating loci.</title>
        <authorList>
            <person name="Cuomo C.A."/>
            <person name="Bakkeren G."/>
            <person name="Khalil H.B."/>
            <person name="Panwar V."/>
            <person name="Joly D."/>
            <person name="Linning R."/>
            <person name="Sakthikumar S."/>
            <person name="Song X."/>
            <person name="Adiconis X."/>
            <person name="Fan L."/>
            <person name="Goldberg J.M."/>
            <person name="Levin J.Z."/>
            <person name="Young S."/>
            <person name="Zeng Q."/>
            <person name="Anikster Y."/>
            <person name="Bruce M."/>
            <person name="Wang M."/>
            <person name="Yin C."/>
            <person name="McCallum B."/>
            <person name="Szabo L.J."/>
            <person name="Hulbert S."/>
            <person name="Chen X."/>
            <person name="Fellers J.P."/>
        </authorList>
    </citation>
    <scope>NUCLEOTIDE SEQUENCE</scope>
    <source>
        <strain evidence="4">Isolate 1-1 / race 1 (BBBD)</strain>
        <strain evidence="3">isolate 1-1 / race 1 (BBBD)</strain>
    </source>
</reference>
<dbReference type="OrthoDB" id="2500331at2759"/>
<sequence>MRGSRPFNLSTRGLVQQDDDTDTLGFTPDLTPIIEESKEIKPRDDFVPEDVILEEDNEQEVHSDAEKIGDSSEDKDLPEEPKNSKNKVDAILKKVDFVIQQITCSAAKRSEYNTWCKRLDYNGPSLIAWYGIRWNIKFQSRDRGYQARKIIRKLLENERDRQEREGGKNYYNKMEISQEEWDVVKKLNNMLGEFYFLTKKMEGDHSSACLMISEYWYIKAYIKEKMKTIAPNENEFQKMLQAMSAKTEKYLN</sequence>
<accession>A0A180G287</accession>
<reference evidence="3" key="4">
    <citation type="submission" date="2025-05" db="UniProtKB">
        <authorList>
            <consortium name="EnsemblFungi"/>
        </authorList>
    </citation>
    <scope>IDENTIFICATION</scope>
    <source>
        <strain evidence="3">isolate 1-1 / race 1 (BBBD)</strain>
    </source>
</reference>
<dbReference type="VEuPathDB" id="FungiDB:PTTG_29720"/>
<feature type="compositionally biased region" description="Basic and acidic residues" evidence="1">
    <location>
        <begin position="59"/>
        <end position="85"/>
    </location>
</feature>
<feature type="region of interest" description="Disordered" evidence="1">
    <location>
        <begin position="1"/>
        <end position="85"/>
    </location>
</feature>
<name>A0A180G287_PUCT1</name>
<dbReference type="InterPro" id="IPR012337">
    <property type="entry name" value="RNaseH-like_sf"/>
</dbReference>
<dbReference type="AlphaFoldDB" id="A0A180G287"/>
<dbReference type="PROSITE" id="PS50096">
    <property type="entry name" value="IQ"/>
    <property type="match status" value="1"/>
</dbReference>
<organism evidence="2">
    <name type="scientific">Puccinia triticina (isolate 1-1 / race 1 (BBBD))</name>
    <name type="common">Brown leaf rust fungus</name>
    <dbReference type="NCBI Taxonomy" id="630390"/>
    <lineage>
        <taxon>Eukaryota</taxon>
        <taxon>Fungi</taxon>
        <taxon>Dikarya</taxon>
        <taxon>Basidiomycota</taxon>
        <taxon>Pucciniomycotina</taxon>
        <taxon>Pucciniomycetes</taxon>
        <taxon>Pucciniales</taxon>
        <taxon>Pucciniaceae</taxon>
        <taxon>Puccinia</taxon>
    </lineage>
</organism>
<protein>
    <submittedName>
        <fullName evidence="2 3">Uncharacterized protein</fullName>
    </submittedName>
</protein>
<keyword evidence="4" id="KW-1185">Reference proteome</keyword>
<feature type="compositionally biased region" description="Basic and acidic residues" evidence="1">
    <location>
        <begin position="35"/>
        <end position="46"/>
    </location>
</feature>
<evidence type="ECO:0000313" key="3">
    <source>
        <dbReference type="EnsemblFungi" id="PTTG_29720-t43_1-p1"/>
    </source>
</evidence>
<reference evidence="2" key="1">
    <citation type="submission" date="2009-11" db="EMBL/GenBank/DDBJ databases">
        <authorList>
            <consortium name="The Broad Institute Genome Sequencing Platform"/>
            <person name="Ward D."/>
            <person name="Feldgarden M."/>
            <person name="Earl A."/>
            <person name="Young S.K."/>
            <person name="Zeng Q."/>
            <person name="Koehrsen M."/>
            <person name="Alvarado L."/>
            <person name="Berlin A."/>
            <person name="Bochicchio J."/>
            <person name="Borenstein D."/>
            <person name="Chapman S.B."/>
            <person name="Chen Z."/>
            <person name="Engels R."/>
            <person name="Freedman E."/>
            <person name="Gellesch M."/>
            <person name="Goldberg J."/>
            <person name="Griggs A."/>
            <person name="Gujja S."/>
            <person name="Heilman E."/>
            <person name="Heiman D."/>
            <person name="Hepburn T."/>
            <person name="Howarth C."/>
            <person name="Jen D."/>
            <person name="Larson L."/>
            <person name="Lewis B."/>
            <person name="Mehta T."/>
            <person name="Park D."/>
            <person name="Pearson M."/>
            <person name="Roberts A."/>
            <person name="Saif S."/>
            <person name="Shea T."/>
            <person name="Shenoy N."/>
            <person name="Sisk P."/>
            <person name="Stolte C."/>
            <person name="Sykes S."/>
            <person name="Thomson T."/>
            <person name="Walk T."/>
            <person name="White J."/>
            <person name="Yandava C."/>
            <person name="Izard J."/>
            <person name="Baranova O.V."/>
            <person name="Blanton J.M."/>
            <person name="Tanner A.C."/>
            <person name="Dewhirst F.E."/>
            <person name="Haas B."/>
            <person name="Nusbaum C."/>
            <person name="Birren B."/>
        </authorList>
    </citation>
    <scope>NUCLEOTIDE SEQUENCE [LARGE SCALE GENOMIC DNA]</scope>
    <source>
        <strain evidence="2">1-1 BBBD Race 1</strain>
    </source>
</reference>
<feature type="compositionally biased region" description="Acidic residues" evidence="1">
    <location>
        <begin position="47"/>
        <end position="58"/>
    </location>
</feature>
<evidence type="ECO:0000313" key="4">
    <source>
        <dbReference type="Proteomes" id="UP000005240"/>
    </source>
</evidence>
<proteinExistence type="predicted"/>
<dbReference type="Proteomes" id="UP000005240">
    <property type="component" value="Unassembled WGS sequence"/>
</dbReference>
<evidence type="ECO:0000256" key="1">
    <source>
        <dbReference type="SAM" id="MobiDB-lite"/>
    </source>
</evidence>
<evidence type="ECO:0000313" key="2">
    <source>
        <dbReference type="EMBL" id="OAV86815.1"/>
    </source>
</evidence>